<dbReference type="PANTHER" id="PTHR38926:SF64">
    <property type="entry name" value="F-BOX DOMAIN-CONTAINING PROTEIN"/>
    <property type="match status" value="1"/>
</dbReference>
<dbReference type="InterPro" id="IPR032675">
    <property type="entry name" value="LRR_dom_sf"/>
</dbReference>
<protein>
    <recommendedName>
        <fullName evidence="4">F-box domain-containing protein</fullName>
    </recommendedName>
</protein>
<dbReference type="SUPFAM" id="SSF52047">
    <property type="entry name" value="RNI-like"/>
    <property type="match status" value="1"/>
</dbReference>
<organism evidence="2 3">
    <name type="scientific">Hypsizygus marmoreus</name>
    <name type="common">White beech mushroom</name>
    <name type="synonym">Agaricus marmoreus</name>
    <dbReference type="NCBI Taxonomy" id="39966"/>
    <lineage>
        <taxon>Eukaryota</taxon>
        <taxon>Fungi</taxon>
        <taxon>Dikarya</taxon>
        <taxon>Basidiomycota</taxon>
        <taxon>Agaricomycotina</taxon>
        <taxon>Agaricomycetes</taxon>
        <taxon>Agaricomycetidae</taxon>
        <taxon>Agaricales</taxon>
        <taxon>Tricholomatineae</taxon>
        <taxon>Lyophyllaceae</taxon>
        <taxon>Hypsizygus</taxon>
    </lineage>
</organism>
<sequence>MLSGFEPVNVLGIKQATTAATETIVISDEPSIGKTLANPMDIGIAKNTPPCETIPSEVLGEIFLWCLTPWDLPVEQEYRRVRQDTVGGRTIPWKLAVVCNSWRQVALQLPMLWSFITIAPEELETETRVSKVISPTRILLERSKGTPLHIRIHGRGDYGLCMNHSTIKDHWFALLRSLIEHSLRWQDVDFHLERFLALELVAVKGHLPLLRTARLEILPQLDQVGSWMLSDEFFGSFCAFASCPSLTHFEIRGVPRCSPIPWSQITRFGGDGLQHAEQINIISQMPSLVHLQLGAYSDAPSKLTRLPVVSLPFLHTLKVKGERTIFDNLILPALRILDIKYYVDSQSLISLLHRSSCNLTSFTLLTCVSDTHLIATFSEMPSLISLTLFDYFGLAITNELLLRLTFTNDSKPPRLLPRLESLAFRFADGLPCSEHLFVAMVESRCRRRAASQIDDSQISSLRTIIAELPQYVSPKNDFTCLLSHLAPLQENGLEVSVQSRNSTNSGLPSATIPADV</sequence>
<evidence type="ECO:0000313" key="2">
    <source>
        <dbReference type="EMBL" id="RDB18556.1"/>
    </source>
</evidence>
<dbReference type="InParanoid" id="A0A369JI97"/>
<reference evidence="2" key="1">
    <citation type="submission" date="2018-04" db="EMBL/GenBank/DDBJ databases">
        <title>Whole genome sequencing of Hypsizygus marmoreus.</title>
        <authorList>
            <person name="Choi I.-G."/>
            <person name="Min B."/>
            <person name="Kim J.-G."/>
            <person name="Kim S."/>
            <person name="Oh Y.-L."/>
            <person name="Kong W.-S."/>
            <person name="Park H."/>
            <person name="Jeong J."/>
            <person name="Song E.-S."/>
        </authorList>
    </citation>
    <scope>NUCLEOTIDE SEQUENCE [LARGE SCALE GENOMIC DNA]</scope>
    <source>
        <strain evidence="2">51987-8</strain>
    </source>
</reference>
<dbReference type="AlphaFoldDB" id="A0A369JI97"/>
<evidence type="ECO:0000256" key="1">
    <source>
        <dbReference type="SAM" id="MobiDB-lite"/>
    </source>
</evidence>
<name>A0A369JI97_HYPMA</name>
<gene>
    <name evidence="2" type="ORF">Hypma_000301</name>
</gene>
<evidence type="ECO:0008006" key="4">
    <source>
        <dbReference type="Google" id="ProtNLM"/>
    </source>
</evidence>
<dbReference type="Gene3D" id="3.80.10.10">
    <property type="entry name" value="Ribonuclease Inhibitor"/>
    <property type="match status" value="1"/>
</dbReference>
<feature type="compositionally biased region" description="Polar residues" evidence="1">
    <location>
        <begin position="497"/>
        <end position="508"/>
    </location>
</feature>
<proteinExistence type="predicted"/>
<keyword evidence="3" id="KW-1185">Reference proteome</keyword>
<feature type="region of interest" description="Disordered" evidence="1">
    <location>
        <begin position="497"/>
        <end position="516"/>
    </location>
</feature>
<accession>A0A369JI97</accession>
<dbReference type="EMBL" id="LUEZ02000101">
    <property type="protein sequence ID" value="RDB18556.1"/>
    <property type="molecule type" value="Genomic_DNA"/>
</dbReference>
<comment type="caution">
    <text evidence="2">The sequence shown here is derived from an EMBL/GenBank/DDBJ whole genome shotgun (WGS) entry which is preliminary data.</text>
</comment>
<dbReference type="PANTHER" id="PTHR38926">
    <property type="entry name" value="F-BOX DOMAIN CONTAINING PROTEIN, EXPRESSED"/>
    <property type="match status" value="1"/>
</dbReference>
<evidence type="ECO:0000313" key="3">
    <source>
        <dbReference type="Proteomes" id="UP000076154"/>
    </source>
</evidence>
<dbReference type="Proteomes" id="UP000076154">
    <property type="component" value="Unassembled WGS sequence"/>
</dbReference>
<dbReference type="OrthoDB" id="3217549at2759"/>
<dbReference type="STRING" id="39966.A0A369JI97"/>